<evidence type="ECO:0000313" key="4">
    <source>
        <dbReference type="EMBL" id="VEB85779.1"/>
    </source>
</evidence>
<reference evidence="4 5" key="3">
    <citation type="submission" date="2018-12" db="EMBL/GenBank/DDBJ databases">
        <authorList>
            <consortium name="Pathogen Informatics"/>
        </authorList>
    </citation>
    <scope>NUCLEOTIDE SEQUENCE [LARGE SCALE GENOMIC DNA]</scope>
    <source>
        <strain evidence="4 5">NCTC11075</strain>
    </source>
</reference>
<dbReference type="SUPFAM" id="SSF53448">
    <property type="entry name" value="Nucleotide-diphospho-sugar transferases"/>
    <property type="match status" value="1"/>
</dbReference>
<dbReference type="InterPro" id="IPR001173">
    <property type="entry name" value="Glyco_trans_2-like"/>
</dbReference>
<dbReference type="Proteomes" id="UP000282299">
    <property type="component" value="Unassembled WGS sequence"/>
</dbReference>
<accession>A0A3S4IT44</accession>
<reference evidence="2" key="4">
    <citation type="submission" date="2020-11" db="EMBL/GenBank/DDBJ databases">
        <title>Enhanced detection system for hospital associated transmission using whole genome sequencing surveillance.</title>
        <authorList>
            <person name="Harrison L.H."/>
            <person name="Van Tyne D."/>
            <person name="Marsh J.W."/>
            <person name="Griffith M.P."/>
            <person name="Snyder D.J."/>
            <person name="Cooper V.S."/>
            <person name="Mustapha M."/>
        </authorList>
    </citation>
    <scope>NUCLEOTIDE SEQUENCE</scope>
    <source>
        <strain evidence="2">CB00014</strain>
    </source>
</reference>
<dbReference type="EMBL" id="JADVNV010000001">
    <property type="protein sequence ID" value="MBJ9866484.1"/>
    <property type="molecule type" value="Genomic_DNA"/>
</dbReference>
<dbReference type="Proteomes" id="UP000270272">
    <property type="component" value="Chromosome"/>
</dbReference>
<organism evidence="4 5">
    <name type="scientific">Citrobacter koseri</name>
    <name type="common">Citrobacter diversus</name>
    <dbReference type="NCBI Taxonomy" id="545"/>
    <lineage>
        <taxon>Bacteria</taxon>
        <taxon>Pseudomonadati</taxon>
        <taxon>Pseudomonadota</taxon>
        <taxon>Gammaproteobacteria</taxon>
        <taxon>Enterobacterales</taxon>
        <taxon>Enterobacteriaceae</taxon>
        <taxon>Citrobacter</taxon>
    </lineage>
</organism>
<dbReference type="CDD" id="cd00761">
    <property type="entry name" value="Glyco_tranf_GTA_type"/>
    <property type="match status" value="1"/>
</dbReference>
<evidence type="ECO:0000313" key="3">
    <source>
        <dbReference type="EMBL" id="RSC17629.1"/>
    </source>
</evidence>
<dbReference type="PANTHER" id="PTHR22916:SF3">
    <property type="entry name" value="UDP-GLCNAC:BETAGAL BETA-1,3-N-ACETYLGLUCOSAMINYLTRANSFERASE-LIKE PROTEIN 1"/>
    <property type="match status" value="1"/>
</dbReference>
<dbReference type="Proteomes" id="UP000807555">
    <property type="component" value="Unassembled WGS sequence"/>
</dbReference>
<dbReference type="GO" id="GO:0050501">
    <property type="term" value="F:hyaluronan synthase activity"/>
    <property type="evidence" value="ECO:0007669"/>
    <property type="project" value="UniProtKB-EC"/>
</dbReference>
<evidence type="ECO:0000313" key="6">
    <source>
        <dbReference type="Proteomes" id="UP000282299"/>
    </source>
</evidence>
<reference evidence="6" key="1">
    <citation type="submission" date="2018-10" db="EMBL/GenBank/DDBJ databases">
        <title>FDA dAtabase for Regulatory Grade micrObial Sequences (FDA-ARGOS): Supporting development and validation of Infectious Disease Dx tests.</title>
        <authorList>
            <person name="Goldberg B."/>
            <person name="Campos J."/>
            <person name="Tallon L."/>
            <person name="Sadzewicz L."/>
            <person name="Zhao X."/>
            <person name="Vavikolanu K."/>
            <person name="Mehta A."/>
            <person name="Aluvathingal J."/>
            <person name="Nadendla S."/>
            <person name="Geyer C."/>
            <person name="Nandy P."/>
            <person name="Yan Y."/>
            <person name="Sichtig H."/>
        </authorList>
    </citation>
    <scope>NUCLEOTIDE SEQUENCE [LARGE SCALE GENOMIC DNA]</scope>
    <source>
        <strain evidence="6">FDAARGOS_526</strain>
    </source>
</reference>
<evidence type="ECO:0000313" key="5">
    <source>
        <dbReference type="Proteomes" id="UP000270272"/>
    </source>
</evidence>
<dbReference type="InterPro" id="IPR029044">
    <property type="entry name" value="Nucleotide-diphossugar_trans"/>
</dbReference>
<keyword evidence="4" id="KW-0808">Transferase</keyword>
<gene>
    <name evidence="4" type="primary">hyaD_1</name>
    <name evidence="3" type="ORF">EGS84_12075</name>
    <name evidence="2" type="ORF">I5687_00755</name>
    <name evidence="4" type="ORF">NCTC11075_00900</name>
</gene>
<dbReference type="Gene3D" id="3.90.550.10">
    <property type="entry name" value="Spore Coat Polysaccharide Biosynthesis Protein SpsA, Chain A"/>
    <property type="match status" value="1"/>
</dbReference>
<dbReference type="AlphaFoldDB" id="A0A3S4IT44"/>
<dbReference type="EMBL" id="RKIT01000002">
    <property type="protein sequence ID" value="RSC17629.1"/>
    <property type="molecule type" value="Genomic_DNA"/>
</dbReference>
<dbReference type="PANTHER" id="PTHR22916">
    <property type="entry name" value="GLYCOSYLTRANSFERASE"/>
    <property type="match status" value="1"/>
</dbReference>
<keyword evidence="4" id="KW-0328">Glycosyltransferase</keyword>
<evidence type="ECO:0000259" key="1">
    <source>
        <dbReference type="Pfam" id="PF00535"/>
    </source>
</evidence>
<reference evidence="3" key="2">
    <citation type="submission" date="2018-10" db="EMBL/GenBank/DDBJ databases">
        <title>FDA dAtabase for Regulatory Grade micrObial Sequences (FDA-ARGOS): Supporting development and validation of Infectious Disease Dx tests.</title>
        <authorList>
            <person name="Campos J."/>
            <person name="Goldberg B."/>
            <person name="Tallon L.J."/>
            <person name="Sadzewicz L."/>
            <person name="Zhao X."/>
            <person name="Vavikolanu K."/>
            <person name="Mehta A."/>
            <person name="Aluvathingal J."/>
            <person name="Nadendla S."/>
            <person name="Geyer C."/>
            <person name="Nandy P."/>
            <person name="Yan Y."/>
            <person name="Sichtig H."/>
        </authorList>
    </citation>
    <scope>NUCLEOTIDE SEQUENCE</scope>
    <source>
        <strain evidence="3">FDAARGOS_526</strain>
    </source>
</reference>
<sequence length="322" mass="37177">MPDISFIIPVYNVSAYLMRFFEPFKACDLSCEIIFINDGSTDSSAEILSQLSREDSRVVIFNKQNGGVSSARNYGITHASGEFISCLDPDDIISPTFFHYIALARRKYPEADTFVYSYHKFYDGTIPEIQEMDVSGVVFELVPKSVLSSLHNYPWLRVTRREFYIDNLFPEGIIYEDSVTVPLLNAQANKVVRTNASLYYYRVRKDSLTNFDIKRNMDLIRALDILESKVVKHPEYKLNFYTCVAHLSRSALIVLFKLSGQEHFSILFKESYSSIITKFNQYPLLGVLKTDAKTSDKICFALLKSKRVGFFFFKLLYRLINR</sequence>
<dbReference type="EC" id="2.4.1.212" evidence="4"/>
<protein>
    <submittedName>
        <fullName evidence="4">Glycosyltransferase</fullName>
        <ecNumber evidence="4">2.4.1.212</ecNumber>
    </submittedName>
</protein>
<proteinExistence type="predicted"/>
<name>A0A3S4IT44_CITKO</name>
<dbReference type="RefSeq" id="WP_058669378.1">
    <property type="nucleotide sequence ID" value="NZ_ABTEQQ020000001.1"/>
</dbReference>
<dbReference type="Pfam" id="PF00535">
    <property type="entry name" value="Glycos_transf_2"/>
    <property type="match status" value="1"/>
</dbReference>
<dbReference type="EMBL" id="LR134204">
    <property type="protein sequence ID" value="VEB85779.1"/>
    <property type="molecule type" value="Genomic_DNA"/>
</dbReference>
<feature type="domain" description="Glycosyltransferase 2-like" evidence="1">
    <location>
        <begin position="5"/>
        <end position="117"/>
    </location>
</feature>
<evidence type="ECO:0000313" key="2">
    <source>
        <dbReference type="EMBL" id="MBJ9866484.1"/>
    </source>
</evidence>